<evidence type="ECO:0000313" key="3">
    <source>
        <dbReference type="Proteomes" id="UP000284706"/>
    </source>
</evidence>
<comment type="caution">
    <text evidence="2">The sequence shown here is derived from an EMBL/GenBank/DDBJ whole genome shotgun (WGS) entry which is preliminary data.</text>
</comment>
<keyword evidence="1" id="KW-1133">Transmembrane helix</keyword>
<dbReference type="EMBL" id="NHYE01001141">
    <property type="protein sequence ID" value="PPQ98184.1"/>
    <property type="molecule type" value="Genomic_DNA"/>
</dbReference>
<evidence type="ECO:0000256" key="1">
    <source>
        <dbReference type="SAM" id="Phobius"/>
    </source>
</evidence>
<feature type="transmembrane region" description="Helical" evidence="1">
    <location>
        <begin position="51"/>
        <end position="71"/>
    </location>
</feature>
<protein>
    <submittedName>
        <fullName evidence="2">Uncharacterized protein</fullName>
    </submittedName>
</protein>
<sequence>MGQLPLKEVYLIAAYTEALVYGFFFCVFVVTMYISFSTKYSLLGQTRDKNTVVMISFSIVMFVIATFHLAMNCYRLIHAYIWNGDTPDGPVNDISDLARWDHILKDTLYATQENLGSAAAIYRCWVLWNRDYRVVALPIILLGINLAAGYIVCGTYASITATETVFNDRLNNWIKTFYSIAVVLNIITTSLMSYKIWITHRRSANYQIGKGRLLTVLRILVESAALQLIVEMILLALYSENIIAQYIVLESVASVVGITFNTITVRMKFQAIAERGSSMGSQNHVHTIGSMPMRRIHVSVNKEIEDDSLEDGSLKQQVA</sequence>
<dbReference type="AlphaFoldDB" id="A0A409Y570"/>
<keyword evidence="1" id="KW-0472">Membrane</keyword>
<dbReference type="OrthoDB" id="3346544at2759"/>
<dbReference type="Proteomes" id="UP000284706">
    <property type="component" value="Unassembled WGS sequence"/>
</dbReference>
<feature type="transmembrane region" description="Helical" evidence="1">
    <location>
        <begin position="135"/>
        <end position="157"/>
    </location>
</feature>
<proteinExistence type="predicted"/>
<dbReference type="InParanoid" id="A0A409Y570"/>
<feature type="transmembrane region" description="Helical" evidence="1">
    <location>
        <begin position="12"/>
        <end position="36"/>
    </location>
</feature>
<evidence type="ECO:0000313" key="2">
    <source>
        <dbReference type="EMBL" id="PPQ98184.1"/>
    </source>
</evidence>
<feature type="transmembrane region" description="Helical" evidence="1">
    <location>
        <begin position="243"/>
        <end position="265"/>
    </location>
</feature>
<accession>A0A409Y570</accession>
<organism evidence="2 3">
    <name type="scientific">Gymnopilus dilepis</name>
    <dbReference type="NCBI Taxonomy" id="231916"/>
    <lineage>
        <taxon>Eukaryota</taxon>
        <taxon>Fungi</taxon>
        <taxon>Dikarya</taxon>
        <taxon>Basidiomycota</taxon>
        <taxon>Agaricomycotina</taxon>
        <taxon>Agaricomycetes</taxon>
        <taxon>Agaricomycetidae</taxon>
        <taxon>Agaricales</taxon>
        <taxon>Agaricineae</taxon>
        <taxon>Hymenogastraceae</taxon>
        <taxon>Gymnopilus</taxon>
    </lineage>
</organism>
<reference evidence="2 3" key="1">
    <citation type="journal article" date="2018" name="Evol. Lett.">
        <title>Horizontal gene cluster transfer increased hallucinogenic mushroom diversity.</title>
        <authorList>
            <person name="Reynolds H.T."/>
            <person name="Vijayakumar V."/>
            <person name="Gluck-Thaler E."/>
            <person name="Korotkin H.B."/>
            <person name="Matheny P.B."/>
            <person name="Slot J.C."/>
        </authorList>
    </citation>
    <scope>NUCLEOTIDE SEQUENCE [LARGE SCALE GENOMIC DNA]</scope>
    <source>
        <strain evidence="2 3">SRW20</strain>
    </source>
</reference>
<keyword evidence="1" id="KW-0812">Transmembrane</keyword>
<gene>
    <name evidence="2" type="ORF">CVT26_003230</name>
</gene>
<feature type="transmembrane region" description="Helical" evidence="1">
    <location>
        <begin position="219"/>
        <end position="237"/>
    </location>
</feature>
<feature type="transmembrane region" description="Helical" evidence="1">
    <location>
        <begin position="177"/>
        <end position="198"/>
    </location>
</feature>
<keyword evidence="3" id="KW-1185">Reference proteome</keyword>
<name>A0A409Y570_9AGAR</name>